<accession>A0A848H882</accession>
<protein>
    <recommendedName>
        <fullName evidence="5">Collagen-like protein</fullName>
    </recommendedName>
</protein>
<feature type="compositionally biased region" description="Gly residues" evidence="1">
    <location>
        <begin position="54"/>
        <end position="65"/>
    </location>
</feature>
<dbReference type="AlphaFoldDB" id="A0A848H882"/>
<reference evidence="3 4" key="1">
    <citation type="submission" date="2020-04" db="EMBL/GenBank/DDBJ databases">
        <title>Ramlibacter sp. G-1-2-2 isolated from soil.</title>
        <authorList>
            <person name="Dahal R.H."/>
        </authorList>
    </citation>
    <scope>NUCLEOTIDE SEQUENCE [LARGE SCALE GENOMIC DNA]</scope>
    <source>
        <strain evidence="3 4">G-1-2-2</strain>
    </source>
</reference>
<dbReference type="Proteomes" id="UP000541185">
    <property type="component" value="Unassembled WGS sequence"/>
</dbReference>
<evidence type="ECO:0000256" key="1">
    <source>
        <dbReference type="SAM" id="MobiDB-lite"/>
    </source>
</evidence>
<keyword evidence="2" id="KW-0732">Signal</keyword>
<gene>
    <name evidence="3" type="ORF">HHL11_23225</name>
</gene>
<comment type="caution">
    <text evidence="3">The sequence shown here is derived from an EMBL/GenBank/DDBJ whole genome shotgun (WGS) entry which is preliminary data.</text>
</comment>
<dbReference type="EMBL" id="JABBFX010000002">
    <property type="protein sequence ID" value="NML46677.1"/>
    <property type="molecule type" value="Genomic_DNA"/>
</dbReference>
<feature type="chain" id="PRO_5032471088" description="Collagen-like protein" evidence="2">
    <location>
        <begin position="30"/>
        <end position="101"/>
    </location>
</feature>
<feature type="signal peptide" evidence="2">
    <location>
        <begin position="1"/>
        <end position="29"/>
    </location>
</feature>
<organism evidence="3 4">
    <name type="scientific">Ramlibacter agri</name>
    <dbReference type="NCBI Taxonomy" id="2728837"/>
    <lineage>
        <taxon>Bacteria</taxon>
        <taxon>Pseudomonadati</taxon>
        <taxon>Pseudomonadota</taxon>
        <taxon>Betaproteobacteria</taxon>
        <taxon>Burkholderiales</taxon>
        <taxon>Comamonadaceae</taxon>
        <taxon>Ramlibacter</taxon>
    </lineage>
</organism>
<feature type="compositionally biased region" description="Polar residues" evidence="1">
    <location>
        <begin position="88"/>
        <end position="101"/>
    </location>
</feature>
<sequence>MKRTAWTTPASLLLAMLASLALDACSKQAETGAVPPAGTTGAGTMGAAPVPGTGLNGGLGTGGGLTLSTTSSGSATAPLGNPAAVPGSANTTTNSSVGNRP</sequence>
<feature type="region of interest" description="Disordered" evidence="1">
    <location>
        <begin position="31"/>
        <end position="101"/>
    </location>
</feature>
<dbReference type="RefSeq" id="WP_169420928.1">
    <property type="nucleotide sequence ID" value="NZ_JABBFX010000002.1"/>
</dbReference>
<evidence type="ECO:0000313" key="4">
    <source>
        <dbReference type="Proteomes" id="UP000541185"/>
    </source>
</evidence>
<evidence type="ECO:0000256" key="2">
    <source>
        <dbReference type="SAM" id="SignalP"/>
    </source>
</evidence>
<evidence type="ECO:0008006" key="5">
    <source>
        <dbReference type="Google" id="ProtNLM"/>
    </source>
</evidence>
<proteinExistence type="predicted"/>
<evidence type="ECO:0000313" key="3">
    <source>
        <dbReference type="EMBL" id="NML46677.1"/>
    </source>
</evidence>
<name>A0A848H882_9BURK</name>
<keyword evidence="4" id="KW-1185">Reference proteome</keyword>